<evidence type="ECO:0000313" key="1">
    <source>
        <dbReference type="EMBL" id="MDN7798533.1"/>
    </source>
</evidence>
<dbReference type="EMBL" id="JAUJRV010000031">
    <property type="protein sequence ID" value="MDN7798533.1"/>
    <property type="molecule type" value="Genomic_DNA"/>
</dbReference>
<dbReference type="InterPro" id="IPR036692">
    <property type="entry name" value="Shew3726-like_sf"/>
</dbReference>
<evidence type="ECO:0000313" key="2">
    <source>
        <dbReference type="Proteomes" id="UP001171620"/>
    </source>
</evidence>
<sequence length="87" mass="9616">MAVHFYNTPRIYTQSTTVAFRAQFNGVDVTCEISMEALQDHFGAHSANGADLVFAFEANRPQIEAVAREKLPQRIPAGRCVLVSADF</sequence>
<dbReference type="Gene3D" id="3.30.160.140">
    <property type="entry name" value="Shew3726-like"/>
    <property type="match status" value="1"/>
</dbReference>
<name>A0AAW7T930_BURVI</name>
<dbReference type="Pfam" id="PF07369">
    <property type="entry name" value="DUF1488"/>
    <property type="match status" value="1"/>
</dbReference>
<protein>
    <submittedName>
        <fullName evidence="1">DUF1488 domain-containing protein</fullName>
    </submittedName>
</protein>
<reference evidence="1" key="1">
    <citation type="submission" date="2023-07" db="EMBL/GenBank/DDBJ databases">
        <title>A collection of bacterial strains from the Burkholderia cepacia Research Laboratory and Repository.</title>
        <authorList>
            <person name="Lipuma J."/>
            <person name="Spilker T."/>
            <person name="Caverly L."/>
        </authorList>
    </citation>
    <scope>NUCLEOTIDE SEQUENCE</scope>
    <source>
        <strain evidence="1">AU44268</strain>
    </source>
</reference>
<accession>A0AAW7T930</accession>
<dbReference type="SUPFAM" id="SSF160272">
    <property type="entry name" value="Shew3726-like"/>
    <property type="match status" value="1"/>
</dbReference>
<dbReference type="InterPro" id="IPR009962">
    <property type="entry name" value="DUF1488"/>
</dbReference>
<dbReference type="Proteomes" id="UP001171620">
    <property type="component" value="Unassembled WGS sequence"/>
</dbReference>
<gene>
    <name evidence="1" type="ORF">QZM33_26690</name>
</gene>
<organism evidence="1 2">
    <name type="scientific">Burkholderia vietnamiensis</name>
    <dbReference type="NCBI Taxonomy" id="60552"/>
    <lineage>
        <taxon>Bacteria</taxon>
        <taxon>Pseudomonadati</taxon>
        <taxon>Pseudomonadota</taxon>
        <taxon>Betaproteobacteria</taxon>
        <taxon>Burkholderiales</taxon>
        <taxon>Burkholderiaceae</taxon>
        <taxon>Burkholderia</taxon>
        <taxon>Burkholderia cepacia complex</taxon>
    </lineage>
</organism>
<dbReference type="RefSeq" id="WP_198108640.1">
    <property type="nucleotide sequence ID" value="NZ_JAEDWX010000012.1"/>
</dbReference>
<proteinExistence type="predicted"/>
<dbReference type="AlphaFoldDB" id="A0AAW7T930"/>
<comment type="caution">
    <text evidence="1">The sequence shown here is derived from an EMBL/GenBank/DDBJ whole genome shotgun (WGS) entry which is preliminary data.</text>
</comment>